<gene>
    <name evidence="1" type="ORF">L195_g061457</name>
</gene>
<accession>A0A2K3K9X7</accession>
<comment type="caution">
    <text evidence="1">The sequence shown here is derived from an EMBL/GenBank/DDBJ whole genome shotgun (WGS) entry which is preliminary data.</text>
</comment>
<reference evidence="1 2" key="2">
    <citation type="journal article" date="2017" name="Front. Plant Sci.">
        <title>Gene Classification and Mining of Molecular Markers Useful in Red Clover (Trifolium pratense) Breeding.</title>
        <authorList>
            <person name="Istvanek J."/>
            <person name="Dluhosova J."/>
            <person name="Dluhos P."/>
            <person name="Patkova L."/>
            <person name="Nedelnik J."/>
            <person name="Repkova J."/>
        </authorList>
    </citation>
    <scope>NUCLEOTIDE SEQUENCE [LARGE SCALE GENOMIC DNA]</scope>
    <source>
        <strain evidence="2">cv. Tatra</strain>
        <tissue evidence="1">Young leaves</tissue>
    </source>
</reference>
<dbReference type="Proteomes" id="UP000236291">
    <property type="component" value="Unassembled WGS sequence"/>
</dbReference>
<dbReference type="AlphaFoldDB" id="A0A2K3K9X7"/>
<evidence type="ECO:0000313" key="2">
    <source>
        <dbReference type="Proteomes" id="UP000236291"/>
    </source>
</evidence>
<proteinExistence type="predicted"/>
<evidence type="ECO:0000313" key="1">
    <source>
        <dbReference type="EMBL" id="PNX63101.1"/>
    </source>
</evidence>
<organism evidence="1 2">
    <name type="scientific">Trifolium pratense</name>
    <name type="common">Red clover</name>
    <dbReference type="NCBI Taxonomy" id="57577"/>
    <lineage>
        <taxon>Eukaryota</taxon>
        <taxon>Viridiplantae</taxon>
        <taxon>Streptophyta</taxon>
        <taxon>Embryophyta</taxon>
        <taxon>Tracheophyta</taxon>
        <taxon>Spermatophyta</taxon>
        <taxon>Magnoliopsida</taxon>
        <taxon>eudicotyledons</taxon>
        <taxon>Gunneridae</taxon>
        <taxon>Pentapetalae</taxon>
        <taxon>rosids</taxon>
        <taxon>fabids</taxon>
        <taxon>Fabales</taxon>
        <taxon>Fabaceae</taxon>
        <taxon>Papilionoideae</taxon>
        <taxon>50 kb inversion clade</taxon>
        <taxon>NPAAA clade</taxon>
        <taxon>Hologalegina</taxon>
        <taxon>IRL clade</taxon>
        <taxon>Trifolieae</taxon>
        <taxon>Trifolium</taxon>
    </lineage>
</organism>
<dbReference type="EMBL" id="ASHM01152465">
    <property type="protein sequence ID" value="PNX63101.1"/>
    <property type="molecule type" value="Genomic_DNA"/>
</dbReference>
<sequence length="25" mass="2583">MVDNNDSLSDQFLASAVDAAQKAGD</sequence>
<reference evidence="1 2" key="1">
    <citation type="journal article" date="2014" name="Am. J. Bot.">
        <title>Genome assembly and annotation for red clover (Trifolium pratense; Fabaceae).</title>
        <authorList>
            <person name="Istvanek J."/>
            <person name="Jaros M."/>
            <person name="Krenek A."/>
            <person name="Repkova J."/>
        </authorList>
    </citation>
    <scope>NUCLEOTIDE SEQUENCE [LARGE SCALE GENOMIC DNA]</scope>
    <source>
        <strain evidence="2">cv. Tatra</strain>
        <tissue evidence="1">Young leaves</tissue>
    </source>
</reference>
<feature type="non-terminal residue" evidence="1">
    <location>
        <position position="25"/>
    </location>
</feature>
<protein>
    <submittedName>
        <fullName evidence="1">Uncharacterized protein</fullName>
    </submittedName>
</protein>
<name>A0A2K3K9X7_TRIPR</name>